<dbReference type="GO" id="GO:0071500">
    <property type="term" value="P:cellular response to nitrosative stress"/>
    <property type="evidence" value="ECO:0007669"/>
    <property type="project" value="TreeGrafter"/>
</dbReference>
<evidence type="ECO:0000313" key="17">
    <source>
        <dbReference type="EMBL" id="ODQ65493.1"/>
    </source>
</evidence>
<evidence type="ECO:0000256" key="1">
    <source>
        <dbReference type="ARBA" id="ARBA00001970"/>
    </source>
</evidence>
<dbReference type="GO" id="GO:0019825">
    <property type="term" value="F:oxygen binding"/>
    <property type="evidence" value="ECO:0007669"/>
    <property type="project" value="InterPro"/>
</dbReference>
<dbReference type="PANTHER" id="PTHR43396:SF3">
    <property type="entry name" value="FLAVOHEMOPROTEIN"/>
    <property type="match status" value="1"/>
</dbReference>
<keyword evidence="9" id="KW-0274">FAD</keyword>
<keyword evidence="6" id="KW-0349">Heme</keyword>
<dbReference type="SUPFAM" id="SSF52343">
    <property type="entry name" value="Ferredoxin reductase-like, C-terminal NADP-linked domain"/>
    <property type="match status" value="1"/>
</dbReference>
<dbReference type="GO" id="GO:0009636">
    <property type="term" value="P:response to toxic substance"/>
    <property type="evidence" value="ECO:0007669"/>
    <property type="project" value="UniProtKB-KW"/>
</dbReference>
<dbReference type="Pfam" id="PF00970">
    <property type="entry name" value="FAD_binding_6"/>
    <property type="match status" value="1"/>
</dbReference>
<evidence type="ECO:0000259" key="15">
    <source>
        <dbReference type="PROSITE" id="PS01033"/>
    </source>
</evidence>
<dbReference type="STRING" id="857566.A0A1E3PJ88"/>
<keyword evidence="7" id="KW-0285">Flavoprotein</keyword>
<proteinExistence type="inferred from homology"/>
<keyword evidence="17" id="KW-0560">Oxidoreductase</keyword>
<evidence type="ECO:0000256" key="9">
    <source>
        <dbReference type="ARBA" id="ARBA00022827"/>
    </source>
</evidence>
<sequence>MSLTSTQTEIIKSSVPFLEEKGDELAKHMYDLMFEKYPEVRPLFNKVHQKNFTQPKILAFALLAYAKNIDNISVLGAFVNQIVSKHVGLQILPEHYPIVAECIIQAIKDLLGDAATDDLIEAWTVAYTDLAGILIGAEEAQYSANERSPGGWRGFREFTVSNLIKECDNVLSVELKAKDGKAAIKAKNGQYLGFKFQKNGIECRREYSISSSGSPEYDYRISVCHIPGGVVSSYIHNELKISDIIEVAPPAGNFTLSESESEEVLLIAGGIGITPLISIAESALNKGKQVHLFQCVKSESKHPFKKWAQDLSAKCENFNFTTFYSQDTVIEKTGVYSRRISAKDIERFATPNTDIYALGPRRLMVSLMEYMKSAKYPVENLKTESFGPYQIY</sequence>
<dbReference type="GO" id="GO:0020037">
    <property type="term" value="F:heme binding"/>
    <property type="evidence" value="ECO:0007669"/>
    <property type="project" value="InterPro"/>
</dbReference>
<protein>
    <recommendedName>
        <fullName evidence="4">nitric oxide dioxygenase</fullName>
        <ecNumber evidence="4">1.14.12.17</ecNumber>
    </recommendedName>
</protein>
<dbReference type="PANTHER" id="PTHR43396">
    <property type="entry name" value="FLAVOHEMOPROTEIN"/>
    <property type="match status" value="1"/>
</dbReference>
<dbReference type="EC" id="1.14.12.17" evidence="4"/>
<evidence type="ECO:0000256" key="5">
    <source>
        <dbReference type="ARBA" id="ARBA00022575"/>
    </source>
</evidence>
<dbReference type="InterPro" id="IPR039261">
    <property type="entry name" value="FNR_nucleotide-bd"/>
</dbReference>
<evidence type="ECO:0000259" key="16">
    <source>
        <dbReference type="PROSITE" id="PS51384"/>
    </source>
</evidence>
<dbReference type="Proteomes" id="UP000095009">
    <property type="component" value="Unassembled WGS sequence"/>
</dbReference>
<dbReference type="InterPro" id="IPR001433">
    <property type="entry name" value="OxRdtase_FAD/NAD-bd"/>
</dbReference>
<dbReference type="InterPro" id="IPR000971">
    <property type="entry name" value="Globin"/>
</dbReference>
<keyword evidence="17" id="KW-0223">Dioxygenase</keyword>
<dbReference type="Pfam" id="PF00042">
    <property type="entry name" value="Globin"/>
    <property type="match status" value="1"/>
</dbReference>
<name>A0A1E3PJ88_9ASCO</name>
<organism evidence="17 18">
    <name type="scientific">Nadsonia fulvescens var. elongata DSM 6958</name>
    <dbReference type="NCBI Taxonomy" id="857566"/>
    <lineage>
        <taxon>Eukaryota</taxon>
        <taxon>Fungi</taxon>
        <taxon>Dikarya</taxon>
        <taxon>Ascomycota</taxon>
        <taxon>Saccharomycotina</taxon>
        <taxon>Dipodascomycetes</taxon>
        <taxon>Dipodascales</taxon>
        <taxon>Dipodascales incertae sedis</taxon>
        <taxon>Nadsonia</taxon>
    </lineage>
</organism>
<comment type="catalytic activity">
    <reaction evidence="13">
        <text>2 nitric oxide + NADH + 2 O2 = 2 nitrate + NAD(+) + H(+)</text>
        <dbReference type="Rhea" id="RHEA:19469"/>
        <dbReference type="ChEBI" id="CHEBI:15378"/>
        <dbReference type="ChEBI" id="CHEBI:15379"/>
        <dbReference type="ChEBI" id="CHEBI:16480"/>
        <dbReference type="ChEBI" id="CHEBI:17632"/>
        <dbReference type="ChEBI" id="CHEBI:57540"/>
        <dbReference type="ChEBI" id="CHEBI:57945"/>
        <dbReference type="EC" id="1.14.12.17"/>
    </reaction>
</comment>
<evidence type="ECO:0000256" key="2">
    <source>
        <dbReference type="ARBA" id="ARBA00001974"/>
    </source>
</evidence>
<reference evidence="17 18" key="1">
    <citation type="journal article" date="2016" name="Proc. Natl. Acad. Sci. U.S.A.">
        <title>Comparative genomics of biotechnologically important yeasts.</title>
        <authorList>
            <person name="Riley R."/>
            <person name="Haridas S."/>
            <person name="Wolfe K.H."/>
            <person name="Lopes M.R."/>
            <person name="Hittinger C.T."/>
            <person name="Goeker M."/>
            <person name="Salamov A.A."/>
            <person name="Wisecaver J.H."/>
            <person name="Long T.M."/>
            <person name="Calvey C.H."/>
            <person name="Aerts A.L."/>
            <person name="Barry K.W."/>
            <person name="Choi C."/>
            <person name="Clum A."/>
            <person name="Coughlan A.Y."/>
            <person name="Deshpande S."/>
            <person name="Douglass A.P."/>
            <person name="Hanson S.J."/>
            <person name="Klenk H.-P."/>
            <person name="LaButti K.M."/>
            <person name="Lapidus A."/>
            <person name="Lindquist E.A."/>
            <person name="Lipzen A.M."/>
            <person name="Meier-Kolthoff J.P."/>
            <person name="Ohm R.A."/>
            <person name="Otillar R.P."/>
            <person name="Pangilinan J.L."/>
            <person name="Peng Y."/>
            <person name="Rokas A."/>
            <person name="Rosa C.A."/>
            <person name="Scheuner C."/>
            <person name="Sibirny A.A."/>
            <person name="Slot J.C."/>
            <person name="Stielow J.B."/>
            <person name="Sun H."/>
            <person name="Kurtzman C.P."/>
            <person name="Blackwell M."/>
            <person name="Grigoriev I.V."/>
            <person name="Jeffries T.W."/>
        </authorList>
    </citation>
    <scope>NUCLEOTIDE SEQUENCE [LARGE SCALE GENOMIC DNA]</scope>
    <source>
        <strain evidence="17 18">DSM 6958</strain>
    </source>
</reference>
<evidence type="ECO:0000256" key="4">
    <source>
        <dbReference type="ARBA" id="ARBA00012229"/>
    </source>
</evidence>
<evidence type="ECO:0000256" key="3">
    <source>
        <dbReference type="ARBA" id="ARBA00006401"/>
    </source>
</evidence>
<feature type="domain" description="Globin" evidence="15">
    <location>
        <begin position="2"/>
        <end position="139"/>
    </location>
</feature>
<dbReference type="Gene3D" id="2.40.30.10">
    <property type="entry name" value="Translation factors"/>
    <property type="match status" value="1"/>
</dbReference>
<gene>
    <name evidence="17" type="ORF">NADFUDRAFT_83447</name>
</gene>
<evidence type="ECO:0000256" key="13">
    <source>
        <dbReference type="ARBA" id="ARBA00048649"/>
    </source>
</evidence>
<evidence type="ECO:0000256" key="14">
    <source>
        <dbReference type="ARBA" id="ARBA00049433"/>
    </source>
</evidence>
<dbReference type="PROSITE" id="PS51384">
    <property type="entry name" value="FAD_FR"/>
    <property type="match status" value="1"/>
</dbReference>
<dbReference type="Pfam" id="PF00175">
    <property type="entry name" value="NAD_binding_1"/>
    <property type="match status" value="1"/>
</dbReference>
<comment type="catalytic activity">
    <reaction evidence="14">
        <text>2 nitric oxide + NADPH + 2 O2 = 2 nitrate + NADP(+) + H(+)</text>
        <dbReference type="Rhea" id="RHEA:19465"/>
        <dbReference type="ChEBI" id="CHEBI:15378"/>
        <dbReference type="ChEBI" id="CHEBI:15379"/>
        <dbReference type="ChEBI" id="CHEBI:16480"/>
        <dbReference type="ChEBI" id="CHEBI:17632"/>
        <dbReference type="ChEBI" id="CHEBI:57783"/>
        <dbReference type="ChEBI" id="CHEBI:58349"/>
        <dbReference type="EC" id="1.14.12.17"/>
    </reaction>
</comment>
<dbReference type="InterPro" id="IPR017938">
    <property type="entry name" value="Riboflavin_synthase-like_b-brl"/>
</dbReference>
<evidence type="ECO:0000256" key="8">
    <source>
        <dbReference type="ARBA" id="ARBA00022723"/>
    </source>
</evidence>
<keyword evidence="11" id="KW-0408">Iron</keyword>
<comment type="cofactor">
    <cofactor evidence="1">
        <name>heme b</name>
        <dbReference type="ChEBI" id="CHEBI:60344"/>
    </cofactor>
</comment>
<dbReference type="GO" id="GO:0071949">
    <property type="term" value="F:FAD binding"/>
    <property type="evidence" value="ECO:0007669"/>
    <property type="project" value="TreeGrafter"/>
</dbReference>
<evidence type="ECO:0000256" key="12">
    <source>
        <dbReference type="ARBA" id="ARBA00023027"/>
    </source>
</evidence>
<dbReference type="InterPro" id="IPR009050">
    <property type="entry name" value="Globin-like_sf"/>
</dbReference>
<evidence type="ECO:0000256" key="10">
    <source>
        <dbReference type="ARBA" id="ARBA00022857"/>
    </source>
</evidence>
<feature type="domain" description="FAD-binding FR-type" evidence="16">
    <location>
        <begin position="153"/>
        <end position="257"/>
    </location>
</feature>
<evidence type="ECO:0000256" key="11">
    <source>
        <dbReference type="ARBA" id="ARBA00023004"/>
    </source>
</evidence>
<evidence type="ECO:0000313" key="18">
    <source>
        <dbReference type="Proteomes" id="UP000095009"/>
    </source>
</evidence>
<keyword evidence="10" id="KW-0521">NADP</keyword>
<comment type="cofactor">
    <cofactor evidence="2">
        <name>FAD</name>
        <dbReference type="ChEBI" id="CHEBI:57692"/>
    </cofactor>
</comment>
<dbReference type="SUPFAM" id="SSF46458">
    <property type="entry name" value="Globin-like"/>
    <property type="match status" value="1"/>
</dbReference>
<dbReference type="GO" id="GO:0046210">
    <property type="term" value="P:nitric oxide catabolic process"/>
    <property type="evidence" value="ECO:0007669"/>
    <property type="project" value="TreeGrafter"/>
</dbReference>
<dbReference type="CDD" id="cd06184">
    <property type="entry name" value="flavohem_like_fad_nad_binding"/>
    <property type="match status" value="1"/>
</dbReference>
<dbReference type="GO" id="GO:0046872">
    <property type="term" value="F:metal ion binding"/>
    <property type="evidence" value="ECO:0007669"/>
    <property type="project" value="UniProtKB-KW"/>
</dbReference>
<dbReference type="SUPFAM" id="SSF63380">
    <property type="entry name" value="Riboflavin synthase domain-like"/>
    <property type="match status" value="1"/>
</dbReference>
<dbReference type="PRINTS" id="PR00409">
    <property type="entry name" value="PHDIOXRDTASE"/>
</dbReference>
<dbReference type="EMBL" id="KV454410">
    <property type="protein sequence ID" value="ODQ65493.1"/>
    <property type="molecule type" value="Genomic_DNA"/>
</dbReference>
<evidence type="ECO:0000256" key="7">
    <source>
        <dbReference type="ARBA" id="ARBA00022630"/>
    </source>
</evidence>
<dbReference type="FunFam" id="1.10.490.10:FF:000003">
    <property type="entry name" value="Flavohemoprotein"/>
    <property type="match status" value="1"/>
</dbReference>
<dbReference type="OrthoDB" id="436496at2759"/>
<dbReference type="Gene3D" id="1.10.490.10">
    <property type="entry name" value="Globins"/>
    <property type="match status" value="1"/>
</dbReference>
<keyword evidence="12" id="KW-0520">NAD</keyword>
<comment type="similarity">
    <text evidence="3">In the C-terminal section; belongs to the flavoprotein pyridine nucleotide cytochrome reductase family.</text>
</comment>
<dbReference type="GO" id="GO:0008941">
    <property type="term" value="F:nitric oxide dioxygenase NAD(P)H activity"/>
    <property type="evidence" value="ECO:0007669"/>
    <property type="project" value="UniProtKB-EC"/>
</dbReference>
<dbReference type="InterPro" id="IPR012292">
    <property type="entry name" value="Globin/Proto"/>
</dbReference>
<dbReference type="InterPro" id="IPR008333">
    <property type="entry name" value="Cbr1-like_FAD-bd_dom"/>
</dbReference>
<dbReference type="AlphaFoldDB" id="A0A1E3PJ88"/>
<dbReference type="Gene3D" id="3.40.50.80">
    <property type="entry name" value="Nucleotide-binding domain of ferredoxin-NADP reductase (FNR) module"/>
    <property type="match status" value="1"/>
</dbReference>
<keyword evidence="8" id="KW-0479">Metal-binding</keyword>
<keyword evidence="18" id="KW-1185">Reference proteome</keyword>
<keyword evidence="5" id="KW-0216">Detoxification</keyword>
<evidence type="ECO:0000256" key="6">
    <source>
        <dbReference type="ARBA" id="ARBA00022617"/>
    </source>
</evidence>
<accession>A0A1E3PJ88</accession>
<dbReference type="PROSITE" id="PS01033">
    <property type="entry name" value="GLOBIN"/>
    <property type="match status" value="1"/>
</dbReference>
<dbReference type="InterPro" id="IPR017927">
    <property type="entry name" value="FAD-bd_FR_type"/>
</dbReference>